<evidence type="ECO:0000313" key="2">
    <source>
        <dbReference type="EMBL" id="GAH24296.1"/>
    </source>
</evidence>
<dbReference type="Pfam" id="PF13407">
    <property type="entry name" value="Peripla_BP_4"/>
    <property type="match status" value="1"/>
</dbReference>
<sequence>MCGYVGADLTVQGRALGEEVIRKYGLKSGDYAIVYGAWGDPGRYIREEATAVAFEEAGIIVTRIKSLPEWAADPSLALPTYSAAVLALPEVKAICYTGGQALGAAGLYMEAVGREPGEIINFGYDLSPEVTLNFKQGWVQLTSDQQPFLQGYIPTLSIALTVKYELAPLNVDTSKGFVDETSFAAVAELVELGVR</sequence>
<protein>
    <recommendedName>
        <fullName evidence="1">Periplasmic binding protein domain-containing protein</fullName>
    </recommendedName>
</protein>
<dbReference type="Gene3D" id="3.40.50.2300">
    <property type="match status" value="2"/>
</dbReference>
<dbReference type="SUPFAM" id="SSF53822">
    <property type="entry name" value="Periplasmic binding protein-like I"/>
    <property type="match status" value="1"/>
</dbReference>
<feature type="domain" description="Periplasmic binding protein" evidence="1">
    <location>
        <begin position="3"/>
        <end position="154"/>
    </location>
</feature>
<dbReference type="InterPro" id="IPR025997">
    <property type="entry name" value="SBP_2_dom"/>
</dbReference>
<comment type="caution">
    <text evidence="2">The sequence shown here is derived from an EMBL/GenBank/DDBJ whole genome shotgun (WGS) entry which is preliminary data.</text>
</comment>
<dbReference type="EMBL" id="BARU01000733">
    <property type="protein sequence ID" value="GAH24296.1"/>
    <property type="molecule type" value="Genomic_DNA"/>
</dbReference>
<name>X1DTC9_9ZZZZ</name>
<dbReference type="InterPro" id="IPR028082">
    <property type="entry name" value="Peripla_BP_I"/>
</dbReference>
<reference evidence="2" key="1">
    <citation type="journal article" date="2014" name="Front. Microbiol.">
        <title>High frequency of phylogenetically diverse reductive dehalogenase-homologous genes in deep subseafloor sedimentary metagenomes.</title>
        <authorList>
            <person name="Kawai M."/>
            <person name="Futagami T."/>
            <person name="Toyoda A."/>
            <person name="Takaki Y."/>
            <person name="Nishi S."/>
            <person name="Hori S."/>
            <person name="Arai W."/>
            <person name="Tsubouchi T."/>
            <person name="Morono Y."/>
            <person name="Uchiyama I."/>
            <person name="Ito T."/>
            <person name="Fujiyama A."/>
            <person name="Inagaki F."/>
            <person name="Takami H."/>
        </authorList>
    </citation>
    <scope>NUCLEOTIDE SEQUENCE</scope>
    <source>
        <strain evidence="2">Expedition CK06-06</strain>
    </source>
</reference>
<evidence type="ECO:0000259" key="1">
    <source>
        <dbReference type="Pfam" id="PF13407"/>
    </source>
</evidence>
<gene>
    <name evidence="2" type="ORF">S03H2_02243</name>
</gene>
<accession>X1DTC9</accession>
<proteinExistence type="predicted"/>
<organism evidence="2">
    <name type="scientific">marine sediment metagenome</name>
    <dbReference type="NCBI Taxonomy" id="412755"/>
    <lineage>
        <taxon>unclassified sequences</taxon>
        <taxon>metagenomes</taxon>
        <taxon>ecological metagenomes</taxon>
    </lineage>
</organism>
<dbReference type="AlphaFoldDB" id="X1DTC9"/>